<dbReference type="AlphaFoldDB" id="R7RUA3"/>
<dbReference type="InterPro" id="IPR036638">
    <property type="entry name" value="HLH_DNA-bd_sf"/>
</dbReference>
<protein>
    <recommendedName>
        <fullName evidence="3">Spo0E like sporulation regulatory protein</fullName>
    </recommendedName>
</protein>
<dbReference type="EMBL" id="CAVN010000111">
    <property type="protein sequence ID" value="CDF59006.1"/>
    <property type="molecule type" value="Genomic_DNA"/>
</dbReference>
<dbReference type="Pfam" id="PF09388">
    <property type="entry name" value="SpoOE-like"/>
    <property type="match status" value="1"/>
</dbReference>
<dbReference type="Gene3D" id="4.10.280.10">
    <property type="entry name" value="Helix-loop-helix DNA-binding domain"/>
    <property type="match status" value="1"/>
</dbReference>
<name>R7RUA3_9CLOT</name>
<organism evidence="1 2">
    <name type="scientific">Thermobrachium celere DSM 8682</name>
    <dbReference type="NCBI Taxonomy" id="941824"/>
    <lineage>
        <taxon>Bacteria</taxon>
        <taxon>Bacillati</taxon>
        <taxon>Bacillota</taxon>
        <taxon>Clostridia</taxon>
        <taxon>Eubacteriales</taxon>
        <taxon>Clostridiaceae</taxon>
        <taxon>Thermobrachium</taxon>
    </lineage>
</organism>
<dbReference type="GO" id="GO:0043937">
    <property type="term" value="P:regulation of sporulation"/>
    <property type="evidence" value="ECO:0007669"/>
    <property type="project" value="InterPro"/>
</dbReference>
<dbReference type="OrthoDB" id="2680637at2"/>
<comment type="caution">
    <text evidence="1">The sequence shown here is derived from an EMBL/GenBank/DDBJ whole genome shotgun (WGS) entry which is preliminary data.</text>
</comment>
<sequence length="54" mass="6261">MVKNELKKKIENLSNELNLQLKNGIRKENYSKVLSLSQELDKLIVLYTKLSVTV</sequence>
<proteinExistence type="predicted"/>
<dbReference type="GO" id="GO:0046983">
    <property type="term" value="F:protein dimerization activity"/>
    <property type="evidence" value="ECO:0007669"/>
    <property type="project" value="InterPro"/>
</dbReference>
<dbReference type="SUPFAM" id="SSF140500">
    <property type="entry name" value="BAS1536-like"/>
    <property type="match status" value="1"/>
</dbReference>
<gene>
    <name evidence="1" type="ORF">TCEL_02074</name>
</gene>
<dbReference type="HOGENOM" id="CLU_3048938_0_0_9"/>
<dbReference type="Proteomes" id="UP000014923">
    <property type="component" value="Unassembled WGS sequence"/>
</dbReference>
<dbReference type="InterPro" id="IPR037208">
    <property type="entry name" value="Spo0E-like_sf"/>
</dbReference>
<dbReference type="eggNOG" id="ENOG502ZP2W">
    <property type="taxonomic scope" value="Bacteria"/>
</dbReference>
<keyword evidence="2" id="KW-1185">Reference proteome</keyword>
<dbReference type="InterPro" id="IPR018540">
    <property type="entry name" value="Spo0E-like"/>
</dbReference>
<evidence type="ECO:0008006" key="3">
    <source>
        <dbReference type="Google" id="ProtNLM"/>
    </source>
</evidence>
<reference evidence="1" key="1">
    <citation type="submission" date="2013-03" db="EMBL/GenBank/DDBJ databases">
        <title>Draft genome sequence of the hydrogen-ethanol-producing anaerobic alkalithermophilic Caloramator celere.</title>
        <authorList>
            <person name="Ciranna A."/>
            <person name="Larjo A."/>
            <person name="Kivisto A."/>
            <person name="Santala V."/>
            <person name="Roos C."/>
            <person name="Karp M."/>
        </authorList>
    </citation>
    <scope>NUCLEOTIDE SEQUENCE [LARGE SCALE GENOMIC DNA]</scope>
    <source>
        <strain evidence="1">DSM 8682</strain>
    </source>
</reference>
<evidence type="ECO:0000313" key="2">
    <source>
        <dbReference type="Proteomes" id="UP000014923"/>
    </source>
</evidence>
<dbReference type="RefSeq" id="WP_018664194.1">
    <property type="nucleotide sequence ID" value="NZ_HF952022.1"/>
</dbReference>
<accession>R7RUA3</accession>
<evidence type="ECO:0000313" key="1">
    <source>
        <dbReference type="EMBL" id="CDF59006.1"/>
    </source>
</evidence>